<evidence type="ECO:0000259" key="4">
    <source>
        <dbReference type="Pfam" id="PF22646"/>
    </source>
</evidence>
<evidence type="ECO:0000256" key="2">
    <source>
        <dbReference type="ARBA" id="ARBA00038332"/>
    </source>
</evidence>
<feature type="repeat" description="HEAT" evidence="3">
    <location>
        <begin position="93"/>
        <end position="132"/>
    </location>
</feature>
<dbReference type="PANTHER" id="PTHR10648">
    <property type="entry name" value="SERINE/THREONINE-PROTEIN PHOSPHATASE PP2A 65 KDA REGULATORY SUBUNIT"/>
    <property type="match status" value="1"/>
</dbReference>
<dbReference type="InterPro" id="IPR011989">
    <property type="entry name" value="ARM-like"/>
</dbReference>
<feature type="repeat" description="HEAT" evidence="3">
    <location>
        <begin position="330"/>
        <end position="368"/>
    </location>
</feature>
<feature type="repeat" description="HEAT" evidence="3">
    <location>
        <begin position="408"/>
        <end position="446"/>
    </location>
</feature>
<dbReference type="GO" id="GO:0019888">
    <property type="term" value="F:protein phosphatase regulator activity"/>
    <property type="evidence" value="ECO:0007669"/>
    <property type="project" value="TreeGrafter"/>
</dbReference>
<dbReference type="PANTHER" id="PTHR10648:SF4">
    <property type="entry name" value="PROTEIN PHOSPHATASE 2 (FORMERLY 2A), REGULATORY SUBUNIT A, BETA ISOFORM-RELATED"/>
    <property type="match status" value="1"/>
</dbReference>
<dbReference type="SUPFAM" id="SSF48371">
    <property type="entry name" value="ARM repeat"/>
    <property type="match status" value="1"/>
</dbReference>
<dbReference type="Proteomes" id="UP000887540">
    <property type="component" value="Unplaced"/>
</dbReference>
<evidence type="ECO:0000256" key="3">
    <source>
        <dbReference type="PROSITE-ProRule" id="PRU00103"/>
    </source>
</evidence>
<dbReference type="InterPro" id="IPR051023">
    <property type="entry name" value="PP2A_Regulatory_Subunit_A"/>
</dbReference>
<feature type="repeat" description="HEAT" evidence="3">
    <location>
        <begin position="369"/>
        <end position="407"/>
    </location>
</feature>
<protein>
    <recommendedName>
        <fullName evidence="4">Phosphatase PP2A regulatory subunit A/Splicing factor 3B subunit 1-like HEAT repeat domain-containing protein</fullName>
    </recommendedName>
</protein>
<keyword evidence="5" id="KW-1185">Reference proteome</keyword>
<comment type="similarity">
    <text evidence="2">Belongs to the phosphatase 2A regulatory subunit A family.</text>
</comment>
<proteinExistence type="inferred from homology"/>
<organism evidence="5 6">
    <name type="scientific">Acrobeloides nanus</name>
    <dbReference type="NCBI Taxonomy" id="290746"/>
    <lineage>
        <taxon>Eukaryota</taxon>
        <taxon>Metazoa</taxon>
        <taxon>Ecdysozoa</taxon>
        <taxon>Nematoda</taxon>
        <taxon>Chromadorea</taxon>
        <taxon>Rhabditida</taxon>
        <taxon>Tylenchina</taxon>
        <taxon>Cephalobomorpha</taxon>
        <taxon>Cephaloboidea</taxon>
        <taxon>Cephalobidae</taxon>
        <taxon>Acrobeloides</taxon>
    </lineage>
</organism>
<dbReference type="Gene3D" id="1.25.10.10">
    <property type="entry name" value="Leucine-rich Repeat Variant"/>
    <property type="match status" value="1"/>
</dbReference>
<accession>A0A914DWS0</accession>
<keyword evidence="1" id="KW-0677">Repeat</keyword>
<feature type="repeat" description="HEAT" evidence="3">
    <location>
        <begin position="287"/>
        <end position="325"/>
    </location>
</feature>
<evidence type="ECO:0000313" key="5">
    <source>
        <dbReference type="Proteomes" id="UP000887540"/>
    </source>
</evidence>
<dbReference type="InterPro" id="IPR016024">
    <property type="entry name" value="ARM-type_fold"/>
</dbReference>
<dbReference type="GO" id="GO:0005829">
    <property type="term" value="C:cytosol"/>
    <property type="evidence" value="ECO:0007669"/>
    <property type="project" value="TreeGrafter"/>
</dbReference>
<feature type="repeat" description="HEAT" evidence="3">
    <location>
        <begin position="564"/>
        <end position="592"/>
    </location>
</feature>
<dbReference type="Pfam" id="PF22646">
    <property type="entry name" value="PPP2R1A-like_HEAT"/>
    <property type="match status" value="1"/>
</dbReference>
<evidence type="ECO:0000313" key="6">
    <source>
        <dbReference type="WBParaSite" id="ACRNAN_scaffold4329.g25520.t1"/>
    </source>
</evidence>
<evidence type="ECO:0000256" key="1">
    <source>
        <dbReference type="ARBA" id="ARBA00022737"/>
    </source>
</evidence>
<dbReference type="InterPro" id="IPR054573">
    <property type="entry name" value="PP2A/SF3B1-like_HEAT"/>
</dbReference>
<sequence>MEPMQVDGEENDSLYPIQVLVDELRQDDVQLRLRAIQRLPTIAKCLGIERARNELIPFLTDVIYEEDDVMIVLCELLGDFTQYIGGPEFIHCLLPPLKRYAANTEEMSVREKAIESLRKLEPLHSHSALEEHYIPMILQWCKDEFSTSKWAACALIDVAYVRASETRKIELRAAFSKLCAEDSPMVRRAVAVKLENFVKVLEPEFIDLALKLFEQLAEDDQDSVRLKVVEASGAIIPLFRDEPELSQVKKIINDLMKDKSWRVRVNAADKIHLIQDAFGSLMSTDEIVSWYTNLLKDAEAEVRDASTKKLIAVCSALPAEGREELIVEKIMPVVKELPSDVSHHVKIALAEVITGMGPLLGEPNTRTHLLPLFLTLLRDDTPEARLNIISSLDKISGLISHEELVNSVLPAVVELCEDAKWRVRLAIVEYMPLFAEELGQEIFDERFLKLCLAWLEDNVFAIREAATNILKRLTKKFGADWCLKFVFPSLQSLSDSPNYLRRLTCLIGVNAMAEVIDKESTIREFVLILIKLAEDPVPNIRFNVAKNFKKIGKFFEPEQRKEMILPILDKLITDQDFDVRFFSEEAKAELSL</sequence>
<dbReference type="InterPro" id="IPR021133">
    <property type="entry name" value="HEAT_type_2"/>
</dbReference>
<dbReference type="WBParaSite" id="ACRNAN_scaffold4329.g25520.t1">
    <property type="protein sequence ID" value="ACRNAN_scaffold4329.g25520.t1"/>
    <property type="gene ID" value="ACRNAN_scaffold4329.g25520"/>
</dbReference>
<feature type="repeat" description="HEAT" evidence="3">
    <location>
        <begin position="525"/>
        <end position="563"/>
    </location>
</feature>
<dbReference type="PROSITE" id="PS50077">
    <property type="entry name" value="HEAT_REPEAT"/>
    <property type="match status" value="7"/>
</dbReference>
<dbReference type="AlphaFoldDB" id="A0A914DWS0"/>
<feature type="domain" description="Phosphatase PP2A regulatory subunit A/Splicing factor 3B subunit 1-like HEAT repeat" evidence="4">
    <location>
        <begin position="285"/>
        <end position="361"/>
    </location>
</feature>
<name>A0A914DWS0_9BILA</name>
<dbReference type="GO" id="GO:0005634">
    <property type="term" value="C:nucleus"/>
    <property type="evidence" value="ECO:0007669"/>
    <property type="project" value="TreeGrafter"/>
</dbReference>
<dbReference type="GO" id="GO:0000159">
    <property type="term" value="C:protein phosphatase type 2A complex"/>
    <property type="evidence" value="ECO:0007669"/>
    <property type="project" value="TreeGrafter"/>
</dbReference>
<reference evidence="6" key="1">
    <citation type="submission" date="2022-11" db="UniProtKB">
        <authorList>
            <consortium name="WormBaseParasite"/>
        </authorList>
    </citation>
    <scope>IDENTIFICATION</scope>
</reference>